<evidence type="ECO:0000259" key="7">
    <source>
        <dbReference type="Pfam" id="PF00892"/>
    </source>
</evidence>
<evidence type="ECO:0000256" key="2">
    <source>
        <dbReference type="ARBA" id="ARBA00007362"/>
    </source>
</evidence>
<evidence type="ECO:0000256" key="4">
    <source>
        <dbReference type="ARBA" id="ARBA00022989"/>
    </source>
</evidence>
<accession>A0ABM6QCV7</accession>
<dbReference type="InterPro" id="IPR037185">
    <property type="entry name" value="EmrE-like"/>
</dbReference>
<dbReference type="InterPro" id="IPR050638">
    <property type="entry name" value="AA-Vitamin_Transporters"/>
</dbReference>
<keyword evidence="9" id="KW-1185">Reference proteome</keyword>
<keyword evidence="3 6" id="KW-0812">Transmembrane</keyword>
<evidence type="ECO:0000313" key="9">
    <source>
        <dbReference type="Proteomes" id="UP000233458"/>
    </source>
</evidence>
<name>A0ABM6QCV7_9PROT</name>
<evidence type="ECO:0000256" key="6">
    <source>
        <dbReference type="SAM" id="Phobius"/>
    </source>
</evidence>
<organism evidence="8 9">
    <name type="scientific">Thalassospira marina</name>
    <dbReference type="NCBI Taxonomy" id="2048283"/>
    <lineage>
        <taxon>Bacteria</taxon>
        <taxon>Pseudomonadati</taxon>
        <taxon>Pseudomonadota</taxon>
        <taxon>Alphaproteobacteria</taxon>
        <taxon>Rhodospirillales</taxon>
        <taxon>Thalassospiraceae</taxon>
        <taxon>Thalassospira</taxon>
    </lineage>
</organism>
<feature type="transmembrane region" description="Helical" evidence="6">
    <location>
        <begin position="5"/>
        <end position="21"/>
    </location>
</feature>
<feature type="transmembrane region" description="Helical" evidence="6">
    <location>
        <begin position="62"/>
        <end position="83"/>
    </location>
</feature>
<protein>
    <submittedName>
        <fullName evidence="8">EamA family transporter</fullName>
    </submittedName>
</protein>
<evidence type="ECO:0000313" key="8">
    <source>
        <dbReference type="EMBL" id="AUG54367.1"/>
    </source>
</evidence>
<dbReference type="InterPro" id="IPR000620">
    <property type="entry name" value="EamA_dom"/>
</dbReference>
<dbReference type="PANTHER" id="PTHR32322:SF2">
    <property type="entry name" value="EAMA DOMAIN-CONTAINING PROTEIN"/>
    <property type="match status" value="1"/>
</dbReference>
<keyword evidence="5 6" id="KW-0472">Membrane</keyword>
<feature type="transmembrane region" description="Helical" evidence="6">
    <location>
        <begin position="266"/>
        <end position="285"/>
    </location>
</feature>
<feature type="transmembrane region" description="Helical" evidence="6">
    <location>
        <begin position="243"/>
        <end position="260"/>
    </location>
</feature>
<feature type="transmembrane region" description="Helical" evidence="6">
    <location>
        <begin position="89"/>
        <end position="111"/>
    </location>
</feature>
<feature type="transmembrane region" description="Helical" evidence="6">
    <location>
        <begin position="181"/>
        <end position="199"/>
    </location>
</feature>
<reference evidence="8 9" key="1">
    <citation type="submission" date="2017-10" db="EMBL/GenBank/DDBJ databases">
        <title>Biodiversity and function of Thalassospira species in the particle-attached aromatic-hydrocarbon-degrading consortia from the surface seawater of the China South Sea.</title>
        <authorList>
            <person name="Dong C."/>
            <person name="Liu R."/>
            <person name="Shao Z."/>
        </authorList>
    </citation>
    <scope>NUCLEOTIDE SEQUENCE [LARGE SCALE GENOMIC DNA]</scope>
    <source>
        <strain evidence="8 9">CSC3H3</strain>
    </source>
</reference>
<dbReference type="Pfam" id="PF00892">
    <property type="entry name" value="EamA"/>
    <property type="match status" value="2"/>
</dbReference>
<gene>
    <name evidence="8" type="ORF">CSC3H3_17820</name>
</gene>
<keyword evidence="4 6" id="KW-1133">Transmembrane helix</keyword>
<feature type="transmembrane region" description="Helical" evidence="6">
    <location>
        <begin position="33"/>
        <end position="50"/>
    </location>
</feature>
<evidence type="ECO:0000256" key="3">
    <source>
        <dbReference type="ARBA" id="ARBA00022692"/>
    </source>
</evidence>
<dbReference type="EMBL" id="CP024199">
    <property type="protein sequence ID" value="AUG54367.1"/>
    <property type="molecule type" value="Genomic_DNA"/>
</dbReference>
<comment type="subcellular location">
    <subcellularLocation>
        <location evidence="1">Membrane</location>
        <topology evidence="1">Multi-pass membrane protein</topology>
    </subcellularLocation>
</comment>
<dbReference type="RefSeq" id="WP_101285706.1">
    <property type="nucleotide sequence ID" value="NZ_CP024199.1"/>
</dbReference>
<dbReference type="PANTHER" id="PTHR32322">
    <property type="entry name" value="INNER MEMBRANE TRANSPORTER"/>
    <property type="match status" value="1"/>
</dbReference>
<proteinExistence type="inferred from homology"/>
<feature type="domain" description="EamA" evidence="7">
    <location>
        <begin position="7"/>
        <end position="134"/>
    </location>
</feature>
<evidence type="ECO:0000256" key="1">
    <source>
        <dbReference type="ARBA" id="ARBA00004141"/>
    </source>
</evidence>
<feature type="transmembrane region" description="Helical" evidence="6">
    <location>
        <begin position="118"/>
        <end position="136"/>
    </location>
</feature>
<dbReference type="Proteomes" id="UP000233458">
    <property type="component" value="Chromosome"/>
</dbReference>
<feature type="transmembrane region" description="Helical" evidence="6">
    <location>
        <begin position="211"/>
        <end position="231"/>
    </location>
</feature>
<evidence type="ECO:0000256" key="5">
    <source>
        <dbReference type="ARBA" id="ARBA00023136"/>
    </source>
</evidence>
<feature type="domain" description="EamA" evidence="7">
    <location>
        <begin position="150"/>
        <end position="285"/>
    </location>
</feature>
<dbReference type="SUPFAM" id="SSF103481">
    <property type="entry name" value="Multidrug resistance efflux transporter EmrE"/>
    <property type="match status" value="2"/>
</dbReference>
<sequence length="327" mass="35048">MGPIGLYAAVVLIWGSTWIAIKYQLSVTPELAVAYRFVLAALLLMAFCAIRKLPMRCSRRDHGFMALMGLCLFSLNYVFLYIAEAELTSGLIAVVFSAVVIMNMVNGFIFFKRRPEMRTVIGAVIGLGGICVIFAPDLAQFDLAAGGSFALVLSLLASYIASLGNMVSARNQARGIPVMQANAYGMMYGSVFLVVYILATGQPIVFDSSPSFLIALVYLAVFGSILGFGFYLTLLGRIGADRAAYSSVMFPVVALAISTFAEGFVWHANIILGVGLTLVGNVVILTRRRKAAKTQDMQVSGNDRAMDLPMAPAKAMLGARPCNGDAS</sequence>
<comment type="similarity">
    <text evidence="2">Belongs to the EamA transporter family.</text>
</comment>
<feature type="transmembrane region" description="Helical" evidence="6">
    <location>
        <begin position="148"/>
        <end position="169"/>
    </location>
</feature>